<dbReference type="InterPro" id="IPR042099">
    <property type="entry name" value="ANL_N_sf"/>
</dbReference>
<dbReference type="InterPro" id="IPR025110">
    <property type="entry name" value="AMP-bd_C"/>
</dbReference>
<gene>
    <name evidence="3" type="ORF">B0293_28680</name>
</gene>
<evidence type="ECO:0000259" key="2">
    <source>
        <dbReference type="Pfam" id="PF13193"/>
    </source>
</evidence>
<evidence type="ECO:0000313" key="3">
    <source>
        <dbReference type="EMBL" id="OOC02957.1"/>
    </source>
</evidence>
<feature type="domain" description="AMP-dependent synthetase/ligase" evidence="1">
    <location>
        <begin position="18"/>
        <end position="373"/>
    </location>
</feature>
<dbReference type="PROSITE" id="PS00455">
    <property type="entry name" value="AMP_BINDING"/>
    <property type="match status" value="1"/>
</dbReference>
<dbReference type="Gene3D" id="3.30.300.30">
    <property type="match status" value="1"/>
</dbReference>
<evidence type="ECO:0000259" key="1">
    <source>
        <dbReference type="Pfam" id="PF00501"/>
    </source>
</evidence>
<reference evidence="3 4" key="1">
    <citation type="submission" date="2017-02" db="EMBL/GenBank/DDBJ databases">
        <title>Amycolatopsis azurea DSM 43854 draft genome.</title>
        <authorList>
            <person name="Mayilraj S."/>
        </authorList>
    </citation>
    <scope>NUCLEOTIDE SEQUENCE [LARGE SCALE GENOMIC DNA]</scope>
    <source>
        <strain evidence="3 4">DSM 43854</strain>
    </source>
</reference>
<organism evidence="3 4">
    <name type="scientific">Amycolatopsis azurea DSM 43854</name>
    <dbReference type="NCBI Taxonomy" id="1238180"/>
    <lineage>
        <taxon>Bacteria</taxon>
        <taxon>Bacillati</taxon>
        <taxon>Actinomycetota</taxon>
        <taxon>Actinomycetes</taxon>
        <taxon>Pseudonocardiales</taxon>
        <taxon>Pseudonocardiaceae</taxon>
        <taxon>Amycolatopsis</taxon>
    </lineage>
</organism>
<evidence type="ECO:0000313" key="4">
    <source>
        <dbReference type="Proteomes" id="UP000188551"/>
    </source>
</evidence>
<comment type="caution">
    <text evidence="3">The sequence shown here is derived from an EMBL/GenBank/DDBJ whole genome shotgun (WGS) entry which is preliminary data.</text>
</comment>
<dbReference type="Proteomes" id="UP000188551">
    <property type="component" value="Unassembled WGS sequence"/>
</dbReference>
<name>A0ABX3J7F2_9PSEU</name>
<dbReference type="Pfam" id="PF00501">
    <property type="entry name" value="AMP-binding"/>
    <property type="match status" value="1"/>
</dbReference>
<accession>A0ABX3J7F2</accession>
<dbReference type="InterPro" id="IPR045851">
    <property type="entry name" value="AMP-bd_C_sf"/>
</dbReference>
<dbReference type="Gene3D" id="3.40.50.12780">
    <property type="entry name" value="N-terminal domain of ligase-like"/>
    <property type="match status" value="1"/>
</dbReference>
<proteinExistence type="predicted"/>
<dbReference type="EMBL" id="MUXN01000023">
    <property type="protein sequence ID" value="OOC02957.1"/>
    <property type="molecule type" value="Genomic_DNA"/>
</dbReference>
<dbReference type="Pfam" id="PF13193">
    <property type="entry name" value="AMP-binding_C"/>
    <property type="match status" value="1"/>
</dbReference>
<dbReference type="PANTHER" id="PTHR45527">
    <property type="entry name" value="NONRIBOSOMAL PEPTIDE SYNTHETASE"/>
    <property type="match status" value="1"/>
</dbReference>
<evidence type="ECO:0008006" key="5">
    <source>
        <dbReference type="Google" id="ProtNLM"/>
    </source>
</evidence>
<feature type="domain" description="AMP-binding enzyme C-terminal" evidence="2">
    <location>
        <begin position="431"/>
        <end position="503"/>
    </location>
</feature>
<keyword evidence="4" id="KW-1185">Reference proteome</keyword>
<dbReference type="SUPFAM" id="SSF56801">
    <property type="entry name" value="Acetyl-CoA synthetase-like"/>
    <property type="match status" value="1"/>
</dbReference>
<dbReference type="PANTHER" id="PTHR45527:SF1">
    <property type="entry name" value="FATTY ACID SYNTHASE"/>
    <property type="match status" value="1"/>
</dbReference>
<protein>
    <recommendedName>
        <fullName evidence="5">Long-chain-fatty-acid--CoA ligase</fullName>
    </recommendedName>
</protein>
<dbReference type="NCBIfam" id="TIGR01733">
    <property type="entry name" value="AA-adenyl-dom"/>
    <property type="match status" value="1"/>
</dbReference>
<dbReference type="InterPro" id="IPR000873">
    <property type="entry name" value="AMP-dep_synth/lig_dom"/>
</dbReference>
<dbReference type="InterPro" id="IPR010071">
    <property type="entry name" value="AA_adenyl_dom"/>
</dbReference>
<dbReference type="InterPro" id="IPR020845">
    <property type="entry name" value="AMP-binding_CS"/>
</dbReference>
<sequence>MCPMTLPEPDRQPLHRHFEWWAKNAGDRIAVTEVGATEGSTTYRALDRDANRLAHRIVKSGVEPGQLVGVSAARGVRLLTGLLAVLKAGCGYVPLDPAYPRSRLEMVADDCELGLVVGESAHSGWVAGTGAGFVGVDDPALVAEPDHDQPWSASLHDPMYVIHTSGSTGRPKGVVVPHVCVPRLFSASRRTVRFGPDDVWIGLHSFSFDFSVWEMWGALAHGGRYVTVSQNTARDPEELWSVIVHQDITVLCQTPTAFRWLAPVALNAGRLPDSLRLVMLGGEQLTPTMLSPWLAAYGDHKPHLINMYGPTETTVHATLRRIRTADAGRTDSPIGQPLDDVRIRLLHPDGTPVGLGEVGEMYISGAGVTAGYLNRRKMNSERFLPATEGPPGSLMYRTGDLARLTPSGDLIFQGRADRQVQVRGFRIEPGEVEALVAGVPGVEQCAVTPRHNEDGELELVAYVVGDAVSPREIRRALSTVAPPHILPAAIVAVNALPLTPQGKLDVEALVPSNKPVPPVP</sequence>